<dbReference type="EMBL" id="JBHFNT010000300">
    <property type="protein sequence ID" value="MFB2839235.1"/>
    <property type="molecule type" value="Genomic_DNA"/>
</dbReference>
<dbReference type="Gene3D" id="3.40.50.2000">
    <property type="entry name" value="Glycogen Phosphorylase B"/>
    <property type="match status" value="2"/>
</dbReference>
<evidence type="ECO:0000313" key="4">
    <source>
        <dbReference type="EMBL" id="MFB2839235.1"/>
    </source>
</evidence>
<dbReference type="InterPro" id="IPR001296">
    <property type="entry name" value="Glyco_trans_1"/>
</dbReference>
<reference evidence="4 5" key="1">
    <citation type="submission" date="2024-09" db="EMBL/GenBank/DDBJ databases">
        <title>Floridaenema gen nov. (Aerosakkonemataceae, Aerosakkonematales ord. nov., Cyanobacteria) from benthic tropical and subtropical fresh waters, with the description of four new species.</title>
        <authorList>
            <person name="Moretto J.A."/>
            <person name="Berthold D.E."/>
            <person name="Lefler F.W."/>
            <person name="Huang I.-S."/>
            <person name="Laughinghouse H. IV."/>
        </authorList>
    </citation>
    <scope>NUCLEOTIDE SEQUENCE [LARGE SCALE GENOMIC DNA]</scope>
    <source>
        <strain evidence="4 5">BLCC-F167</strain>
    </source>
</reference>
<evidence type="ECO:0000256" key="2">
    <source>
        <dbReference type="ARBA" id="ARBA00022679"/>
    </source>
</evidence>
<keyword evidence="1 4" id="KW-0328">Glycosyltransferase</keyword>
<evidence type="ECO:0000256" key="1">
    <source>
        <dbReference type="ARBA" id="ARBA00022676"/>
    </source>
</evidence>
<dbReference type="EC" id="2.4.-.-" evidence="4"/>
<name>A0ABV4WVZ4_9CYAN</name>
<organism evidence="4 5">
    <name type="scientific">Floridaenema evergladense BLCC-F167</name>
    <dbReference type="NCBI Taxonomy" id="3153639"/>
    <lineage>
        <taxon>Bacteria</taxon>
        <taxon>Bacillati</taxon>
        <taxon>Cyanobacteriota</taxon>
        <taxon>Cyanophyceae</taxon>
        <taxon>Oscillatoriophycideae</taxon>
        <taxon>Aerosakkonematales</taxon>
        <taxon>Aerosakkonemataceae</taxon>
        <taxon>Floridanema</taxon>
        <taxon>Floridanema evergladense</taxon>
    </lineage>
</organism>
<accession>A0ABV4WVZ4</accession>
<dbReference type="PANTHER" id="PTHR12526:SF510">
    <property type="entry name" value="D-INOSITOL 3-PHOSPHATE GLYCOSYLTRANSFERASE"/>
    <property type="match status" value="1"/>
</dbReference>
<sequence length="341" mass="39247">MKNPSSIVCCTPAWGENWQWFAPELSEYQLHWHFHYDKPRGILEKYTRLSGVRTCLEAVRSAKQHQADLLVAHNPRLSFWCAFFAFCLGVKTKHIAYSFNFHELPHGLKRQFMKIAFKKVNQFIVHSQLEKQLYSEYFGISQELIETKLWCMNPPRVEPQAPLEESDYICAIGGNARDYKTLMEAMKILPDLKMVIVVRPSNRKDLEIPPNVKVLVNISEPHAMNILKHSRFMVLPLKGAEVPCGHFTLVAAMHLSKGFIITNSRGVSDYVIDDYNGVTCKPFAPDALAEAIVNLWNDPKKCQRLGENGKKFAEKYCSENLSRQHLKNMLFANNSPWKIYS</sequence>
<evidence type="ECO:0000259" key="3">
    <source>
        <dbReference type="Pfam" id="PF00534"/>
    </source>
</evidence>
<dbReference type="Proteomes" id="UP001576780">
    <property type="component" value="Unassembled WGS sequence"/>
</dbReference>
<dbReference type="Pfam" id="PF00534">
    <property type="entry name" value="Glycos_transf_1"/>
    <property type="match status" value="1"/>
</dbReference>
<evidence type="ECO:0000313" key="5">
    <source>
        <dbReference type="Proteomes" id="UP001576780"/>
    </source>
</evidence>
<keyword evidence="5" id="KW-1185">Reference proteome</keyword>
<protein>
    <submittedName>
        <fullName evidence="4">Glycosyltransferase family 4 protein</fullName>
        <ecNumber evidence="4">2.4.-.-</ecNumber>
    </submittedName>
</protein>
<gene>
    <name evidence="4" type="ORF">ACE1CA_32495</name>
</gene>
<dbReference type="SUPFAM" id="SSF53756">
    <property type="entry name" value="UDP-Glycosyltransferase/glycogen phosphorylase"/>
    <property type="match status" value="1"/>
</dbReference>
<feature type="domain" description="Glycosyl transferase family 1" evidence="3">
    <location>
        <begin position="179"/>
        <end position="311"/>
    </location>
</feature>
<proteinExistence type="predicted"/>
<dbReference type="PANTHER" id="PTHR12526">
    <property type="entry name" value="GLYCOSYLTRANSFERASE"/>
    <property type="match status" value="1"/>
</dbReference>
<dbReference type="CDD" id="cd03801">
    <property type="entry name" value="GT4_PimA-like"/>
    <property type="match status" value="1"/>
</dbReference>
<dbReference type="RefSeq" id="WP_413281516.1">
    <property type="nucleotide sequence ID" value="NZ_JBHFNT010000300.1"/>
</dbReference>
<comment type="caution">
    <text evidence="4">The sequence shown here is derived from an EMBL/GenBank/DDBJ whole genome shotgun (WGS) entry which is preliminary data.</text>
</comment>
<dbReference type="GO" id="GO:0016757">
    <property type="term" value="F:glycosyltransferase activity"/>
    <property type="evidence" value="ECO:0007669"/>
    <property type="project" value="UniProtKB-KW"/>
</dbReference>
<keyword evidence="2 4" id="KW-0808">Transferase</keyword>